<dbReference type="InterPro" id="IPR027417">
    <property type="entry name" value="P-loop_NTPase"/>
</dbReference>
<dbReference type="InterPro" id="IPR005225">
    <property type="entry name" value="Small_GTP-bd"/>
</dbReference>
<dbReference type="GO" id="GO:0016020">
    <property type="term" value="C:membrane"/>
    <property type="evidence" value="ECO:0007669"/>
    <property type="project" value="InterPro"/>
</dbReference>
<evidence type="ECO:0000313" key="4">
    <source>
        <dbReference type="Proteomes" id="UP000593567"/>
    </source>
</evidence>
<dbReference type="PROSITE" id="PS51421">
    <property type="entry name" value="RAS"/>
    <property type="match status" value="1"/>
</dbReference>
<evidence type="ECO:0008006" key="5">
    <source>
        <dbReference type="Google" id="ProtNLM"/>
    </source>
</evidence>
<protein>
    <recommendedName>
        <fullName evidence="5">Small monomeric GTPase</fullName>
    </recommendedName>
</protein>
<dbReference type="PANTHER" id="PTHR24070">
    <property type="entry name" value="RAS, DI-RAS, AND RHEB FAMILY MEMBERS OF SMALL GTPASE SUPERFAMILY"/>
    <property type="match status" value="1"/>
</dbReference>
<comment type="caution">
    <text evidence="3">The sequence shown here is derived from an EMBL/GenBank/DDBJ whole genome shotgun (WGS) entry which is preliminary data.</text>
</comment>
<dbReference type="GO" id="GO:0003924">
    <property type="term" value="F:GTPase activity"/>
    <property type="evidence" value="ECO:0007669"/>
    <property type="project" value="InterPro"/>
</dbReference>
<organism evidence="3 4">
    <name type="scientific">Bugula neritina</name>
    <name type="common">Brown bryozoan</name>
    <name type="synonym">Sertularia neritina</name>
    <dbReference type="NCBI Taxonomy" id="10212"/>
    <lineage>
        <taxon>Eukaryota</taxon>
        <taxon>Metazoa</taxon>
        <taxon>Spiralia</taxon>
        <taxon>Lophotrochozoa</taxon>
        <taxon>Bryozoa</taxon>
        <taxon>Gymnolaemata</taxon>
        <taxon>Cheilostomatida</taxon>
        <taxon>Flustrina</taxon>
        <taxon>Buguloidea</taxon>
        <taxon>Bugulidae</taxon>
        <taxon>Bugula</taxon>
    </lineage>
</organism>
<dbReference type="NCBIfam" id="TIGR00231">
    <property type="entry name" value="small_GTP"/>
    <property type="match status" value="1"/>
</dbReference>
<dbReference type="InterPro" id="IPR020849">
    <property type="entry name" value="Small_GTPase_Ras-type"/>
</dbReference>
<dbReference type="Proteomes" id="UP000593567">
    <property type="component" value="Unassembled WGS sequence"/>
</dbReference>
<dbReference type="Pfam" id="PF00071">
    <property type="entry name" value="Ras"/>
    <property type="match status" value="1"/>
</dbReference>
<dbReference type="OrthoDB" id="25818at2759"/>
<reference evidence="3" key="1">
    <citation type="submission" date="2020-06" db="EMBL/GenBank/DDBJ databases">
        <title>Draft genome of Bugula neritina, a colonial animal packing powerful symbionts and potential medicines.</title>
        <authorList>
            <person name="Rayko M."/>
        </authorList>
    </citation>
    <scope>NUCLEOTIDE SEQUENCE [LARGE SCALE GENOMIC DNA]</scope>
    <source>
        <strain evidence="3">Kwan_BN1</strain>
    </source>
</reference>
<evidence type="ECO:0000313" key="3">
    <source>
        <dbReference type="EMBL" id="KAF6018897.1"/>
    </source>
</evidence>
<dbReference type="GO" id="GO:0007165">
    <property type="term" value="P:signal transduction"/>
    <property type="evidence" value="ECO:0007669"/>
    <property type="project" value="InterPro"/>
</dbReference>
<dbReference type="EMBL" id="VXIV02003269">
    <property type="protein sequence ID" value="KAF6018897.1"/>
    <property type="molecule type" value="Genomic_DNA"/>
</dbReference>
<gene>
    <name evidence="3" type="ORF">EB796_022782</name>
</gene>
<keyword evidence="4" id="KW-1185">Reference proteome</keyword>
<keyword evidence="1" id="KW-0547">Nucleotide-binding</keyword>
<evidence type="ECO:0000256" key="1">
    <source>
        <dbReference type="ARBA" id="ARBA00022741"/>
    </source>
</evidence>
<sequence length="81" mass="9017">MPPKERKIAVMGFRSVGKSSLTIQFVEGMFVDSYDPTIEDTFVTEFTSARGQVYKLHVIDTAGQVSAVSYLNLAQIVYVHT</sequence>
<dbReference type="InterPro" id="IPR001806">
    <property type="entry name" value="Small_GTPase"/>
</dbReference>
<proteinExistence type="predicted"/>
<dbReference type="Gene3D" id="3.40.50.300">
    <property type="entry name" value="P-loop containing nucleotide triphosphate hydrolases"/>
    <property type="match status" value="1"/>
</dbReference>
<keyword evidence="2" id="KW-0342">GTP-binding</keyword>
<dbReference type="SUPFAM" id="SSF52540">
    <property type="entry name" value="P-loop containing nucleoside triphosphate hydrolases"/>
    <property type="match status" value="1"/>
</dbReference>
<accession>A0A7J7IZ95</accession>
<dbReference type="AlphaFoldDB" id="A0A7J7IZ95"/>
<dbReference type="PRINTS" id="PR00449">
    <property type="entry name" value="RASTRNSFRMNG"/>
</dbReference>
<name>A0A7J7IZ95_BUGNE</name>
<dbReference type="GO" id="GO:0005525">
    <property type="term" value="F:GTP binding"/>
    <property type="evidence" value="ECO:0007669"/>
    <property type="project" value="UniProtKB-KW"/>
</dbReference>
<dbReference type="SMART" id="SM00173">
    <property type="entry name" value="RAS"/>
    <property type="match status" value="1"/>
</dbReference>
<evidence type="ECO:0000256" key="2">
    <source>
        <dbReference type="ARBA" id="ARBA00023134"/>
    </source>
</evidence>